<protein>
    <submittedName>
        <fullName evidence="5">CapA family protein</fullName>
    </submittedName>
</protein>
<evidence type="ECO:0000256" key="3">
    <source>
        <dbReference type="SAM" id="SignalP"/>
    </source>
</evidence>
<dbReference type="PANTHER" id="PTHR33393:SF12">
    <property type="entry name" value="CAPSULE BIOSYNTHESIS PROTEIN CAPA"/>
    <property type="match status" value="1"/>
</dbReference>
<feature type="compositionally biased region" description="Polar residues" evidence="2">
    <location>
        <begin position="76"/>
        <end position="117"/>
    </location>
</feature>
<feature type="region of interest" description="Disordered" evidence="2">
    <location>
        <begin position="35"/>
        <end position="125"/>
    </location>
</feature>
<keyword evidence="3" id="KW-0732">Signal</keyword>
<proteinExistence type="inferred from homology"/>
<comment type="caution">
    <text evidence="5">The sequence shown here is derived from an EMBL/GenBank/DDBJ whole genome shotgun (WGS) entry which is preliminary data.</text>
</comment>
<evidence type="ECO:0000259" key="4">
    <source>
        <dbReference type="SMART" id="SM00854"/>
    </source>
</evidence>
<feature type="domain" description="Capsule synthesis protein CapA" evidence="4">
    <location>
        <begin position="128"/>
        <end position="382"/>
    </location>
</feature>
<organism evidence="5 6">
    <name type="scientific">Cohnella zeiphila</name>
    <dbReference type="NCBI Taxonomy" id="2761120"/>
    <lineage>
        <taxon>Bacteria</taxon>
        <taxon>Bacillati</taxon>
        <taxon>Bacillota</taxon>
        <taxon>Bacilli</taxon>
        <taxon>Bacillales</taxon>
        <taxon>Paenibacillaceae</taxon>
        <taxon>Cohnella</taxon>
    </lineage>
</organism>
<evidence type="ECO:0000256" key="2">
    <source>
        <dbReference type="SAM" id="MobiDB-lite"/>
    </source>
</evidence>
<dbReference type="AlphaFoldDB" id="A0A7X0SU84"/>
<dbReference type="EMBL" id="JACJVO010000045">
    <property type="protein sequence ID" value="MBB6735239.1"/>
    <property type="molecule type" value="Genomic_DNA"/>
</dbReference>
<dbReference type="SUPFAM" id="SSF56300">
    <property type="entry name" value="Metallo-dependent phosphatases"/>
    <property type="match status" value="1"/>
</dbReference>
<dbReference type="RefSeq" id="WP_185132886.1">
    <property type="nucleotide sequence ID" value="NZ_JACJVO010000045.1"/>
</dbReference>
<comment type="similarity">
    <text evidence="1">Belongs to the CapA family.</text>
</comment>
<dbReference type="CDD" id="cd07381">
    <property type="entry name" value="MPP_CapA"/>
    <property type="match status" value="1"/>
</dbReference>
<feature type="compositionally biased region" description="Low complexity" evidence="2">
    <location>
        <begin position="54"/>
        <end position="72"/>
    </location>
</feature>
<dbReference type="SMART" id="SM00854">
    <property type="entry name" value="PGA_cap"/>
    <property type="match status" value="1"/>
</dbReference>
<feature type="chain" id="PRO_5031106593" evidence="3">
    <location>
        <begin position="26"/>
        <end position="479"/>
    </location>
</feature>
<reference evidence="5 6" key="1">
    <citation type="submission" date="2020-08" db="EMBL/GenBank/DDBJ databases">
        <title>Cohnella phylogeny.</title>
        <authorList>
            <person name="Dunlap C."/>
        </authorList>
    </citation>
    <scope>NUCLEOTIDE SEQUENCE [LARGE SCALE GENOMIC DNA]</scope>
    <source>
        <strain evidence="5 6">CBP 2801</strain>
    </source>
</reference>
<name>A0A7X0SU84_9BACL</name>
<gene>
    <name evidence="5" type="ORF">H7C18_30435</name>
</gene>
<dbReference type="Pfam" id="PF09587">
    <property type="entry name" value="PGA_cap"/>
    <property type="match status" value="1"/>
</dbReference>
<evidence type="ECO:0000313" key="5">
    <source>
        <dbReference type="EMBL" id="MBB6735239.1"/>
    </source>
</evidence>
<feature type="signal peptide" evidence="3">
    <location>
        <begin position="1"/>
        <end position="25"/>
    </location>
</feature>
<dbReference type="InterPro" id="IPR052169">
    <property type="entry name" value="CW_Biosynth-Accessory"/>
</dbReference>
<evidence type="ECO:0000313" key="6">
    <source>
        <dbReference type="Proteomes" id="UP000564644"/>
    </source>
</evidence>
<sequence length="479" mass="50473">MPRLRKRTALLGAQGLLLLFMTACGFDGGTAQTMTTPSASAPASGDIAQPSPIGSGSAADTPSPSPTGTAPAVESASPTPAGTGTVSGAAPSSPNVSDSPGTASDVPSTGPAASSPQEKPPAGTTEASLVAVGDIMSHAPQLPGYYDAATRTYDFKPWFRYVKPLLSKGDWVVANLETPLAGADLTYTGYPRFNAPDELADALKDAGFGILTTANNHTLDRGYVGIARTLATLRSKGLVPVGTSVSRYDSQRLTIVEKNGIKLGFLAYTYGTNGIPIPKDHPYAVNLIDLSKITDDIKRLREAGADAVAVSLHFGIEYQRMPNDDQKDIARSVVAAGADLVLGSHPHVVQPYETIEVPDPTSPDGIRRGFVIYSMGNFVSNQHDNWKDVGVIVSLKLTKTTGPDGSGRTVWSDVKTTPTWVRIGQKGKNSTYTVYPIAQTLANRDDPDLTDADYKRMSTYLTGLNRHLKSLAPKQSAAG</sequence>
<dbReference type="Gene3D" id="3.60.21.10">
    <property type="match status" value="1"/>
</dbReference>
<dbReference type="Proteomes" id="UP000564644">
    <property type="component" value="Unassembled WGS sequence"/>
</dbReference>
<accession>A0A7X0SU84</accession>
<dbReference type="PANTHER" id="PTHR33393">
    <property type="entry name" value="POLYGLUTAMINE SYNTHESIS ACCESSORY PROTEIN RV0574C-RELATED"/>
    <property type="match status" value="1"/>
</dbReference>
<evidence type="ECO:0000256" key="1">
    <source>
        <dbReference type="ARBA" id="ARBA00005662"/>
    </source>
</evidence>
<dbReference type="PROSITE" id="PS51257">
    <property type="entry name" value="PROKAR_LIPOPROTEIN"/>
    <property type="match status" value="1"/>
</dbReference>
<keyword evidence="6" id="KW-1185">Reference proteome</keyword>
<dbReference type="InterPro" id="IPR029052">
    <property type="entry name" value="Metallo-depent_PP-like"/>
</dbReference>
<dbReference type="InterPro" id="IPR019079">
    <property type="entry name" value="Capsule_synth_CapA"/>
</dbReference>